<dbReference type="SUPFAM" id="SSF55136">
    <property type="entry name" value="Probable bacterial effector-binding domain"/>
    <property type="match status" value="1"/>
</dbReference>
<evidence type="ECO:0000313" key="4">
    <source>
        <dbReference type="EMBL" id="MBD8501222.1"/>
    </source>
</evidence>
<dbReference type="InterPro" id="IPR025868">
    <property type="entry name" value="Zn_ribbon_dom_put"/>
</dbReference>
<name>A0ABR9B4N2_9BACL</name>
<feature type="region of interest" description="Disordered" evidence="1">
    <location>
        <begin position="134"/>
        <end position="153"/>
    </location>
</feature>
<evidence type="ECO:0000259" key="3">
    <source>
        <dbReference type="Pfam" id="PF14526"/>
    </source>
</evidence>
<proteinExistence type="predicted"/>
<organism evidence="4 5">
    <name type="scientific">Paenibacillus arenosi</name>
    <dbReference type="NCBI Taxonomy" id="2774142"/>
    <lineage>
        <taxon>Bacteria</taxon>
        <taxon>Bacillati</taxon>
        <taxon>Bacillota</taxon>
        <taxon>Bacilli</taxon>
        <taxon>Bacillales</taxon>
        <taxon>Paenibacillaceae</taxon>
        <taxon>Paenibacillus</taxon>
    </lineage>
</organism>
<dbReference type="Pfam" id="PF12674">
    <property type="entry name" value="Zn_ribbon_2"/>
    <property type="match status" value="1"/>
</dbReference>
<dbReference type="Pfam" id="PF14526">
    <property type="entry name" value="Cass2"/>
    <property type="match status" value="1"/>
</dbReference>
<evidence type="ECO:0000313" key="5">
    <source>
        <dbReference type="Proteomes" id="UP000634529"/>
    </source>
</evidence>
<comment type="caution">
    <text evidence="4">The sequence shown here is derived from an EMBL/GenBank/DDBJ whole genome shotgun (WGS) entry which is preliminary data.</text>
</comment>
<evidence type="ECO:0000256" key="1">
    <source>
        <dbReference type="SAM" id="MobiDB-lite"/>
    </source>
</evidence>
<dbReference type="Proteomes" id="UP000634529">
    <property type="component" value="Unassembled WGS sequence"/>
</dbReference>
<evidence type="ECO:0000259" key="2">
    <source>
        <dbReference type="Pfam" id="PF12674"/>
    </source>
</evidence>
<reference evidence="4 5" key="1">
    <citation type="submission" date="2020-09" db="EMBL/GenBank/DDBJ databases">
        <title>Paenibacillus sp. CAU 1523 isolated from sand of Haeundae Beach.</title>
        <authorList>
            <person name="Kim W."/>
        </authorList>
    </citation>
    <scope>NUCLEOTIDE SEQUENCE [LARGE SCALE GENOMIC DNA]</scope>
    <source>
        <strain evidence="4 5">CAU 1523</strain>
    </source>
</reference>
<accession>A0ABR9B4N2</accession>
<dbReference type="PANTHER" id="PTHR36444:SF2">
    <property type="entry name" value="TRANSCRIPTIONAL REGULATOR PROTEIN YOBU-RELATED"/>
    <property type="match status" value="1"/>
</dbReference>
<feature type="domain" description="Putative zinc ribbon" evidence="2">
    <location>
        <begin position="5"/>
        <end position="84"/>
    </location>
</feature>
<protein>
    <submittedName>
        <fullName evidence="4">Effector binding domain-containing protein</fullName>
    </submittedName>
</protein>
<dbReference type="Gene3D" id="3.20.80.10">
    <property type="entry name" value="Regulatory factor, effector binding domain"/>
    <property type="match status" value="1"/>
</dbReference>
<dbReference type="EMBL" id="JACYTN010000044">
    <property type="protein sequence ID" value="MBD8501222.1"/>
    <property type="molecule type" value="Genomic_DNA"/>
</dbReference>
<dbReference type="RefSeq" id="WP_192027424.1">
    <property type="nucleotide sequence ID" value="NZ_JACYTN010000044.1"/>
</dbReference>
<dbReference type="InterPro" id="IPR053182">
    <property type="entry name" value="YobU-like_regulator"/>
</dbReference>
<dbReference type="InterPro" id="IPR029441">
    <property type="entry name" value="Cass2"/>
</dbReference>
<sequence length="298" mass="33224">MTTPFCQSCSMPLVEDSQLGTDVNGSLSKDYCKYCYQEGAFTNPNCTLEEMIEICVPHVMENGMSEEEARQLMKNTLPFLKRWRTDKDELPSIEPVRYERLDAIPLQSLITKRTSNKQEMSGNGEIPQAWQQVMSLSQSSNEPSDTSSNEQHECKNITAGTNSATVANAELAASQTQPPLYAVYHQYENEIWGDYNFTIAAPAQDAGAKASDNAVTANSANAEQTQASLTLPEAEYAVFLTRSGPVMEVVAEAWHGIWKWQSETERKRSYSGDFELYRAEKVVNGVGEVEIYIAVERA</sequence>
<dbReference type="InterPro" id="IPR011256">
    <property type="entry name" value="Reg_factor_effector_dom_sf"/>
</dbReference>
<keyword evidence="5" id="KW-1185">Reference proteome</keyword>
<feature type="domain" description="Integron-associated effector binding protein" evidence="3">
    <location>
        <begin position="218"/>
        <end position="295"/>
    </location>
</feature>
<gene>
    <name evidence="4" type="ORF">IFO66_23390</name>
</gene>
<dbReference type="PANTHER" id="PTHR36444">
    <property type="entry name" value="TRANSCRIPTIONAL REGULATOR PROTEIN YOBU-RELATED"/>
    <property type="match status" value="1"/>
</dbReference>
<feature type="compositionally biased region" description="Polar residues" evidence="1">
    <location>
        <begin position="134"/>
        <end position="149"/>
    </location>
</feature>